<organism evidence="1 2">
    <name type="scientific">Armillaria solidipes</name>
    <dbReference type="NCBI Taxonomy" id="1076256"/>
    <lineage>
        <taxon>Eukaryota</taxon>
        <taxon>Fungi</taxon>
        <taxon>Dikarya</taxon>
        <taxon>Basidiomycota</taxon>
        <taxon>Agaricomycotina</taxon>
        <taxon>Agaricomycetes</taxon>
        <taxon>Agaricomycetidae</taxon>
        <taxon>Agaricales</taxon>
        <taxon>Marasmiineae</taxon>
        <taxon>Physalacriaceae</taxon>
        <taxon>Armillaria</taxon>
    </lineage>
</organism>
<protein>
    <submittedName>
        <fullName evidence="1">Uncharacterized protein</fullName>
    </submittedName>
</protein>
<proteinExistence type="predicted"/>
<gene>
    <name evidence="1" type="ORF">ARMSODRAFT_560281</name>
</gene>
<reference evidence="2" key="1">
    <citation type="journal article" date="2017" name="Nat. Ecol. Evol.">
        <title>Genome expansion and lineage-specific genetic innovations in the forest pathogenic fungi Armillaria.</title>
        <authorList>
            <person name="Sipos G."/>
            <person name="Prasanna A.N."/>
            <person name="Walter M.C."/>
            <person name="O'Connor E."/>
            <person name="Balint B."/>
            <person name="Krizsan K."/>
            <person name="Kiss B."/>
            <person name="Hess J."/>
            <person name="Varga T."/>
            <person name="Slot J."/>
            <person name="Riley R."/>
            <person name="Boka B."/>
            <person name="Rigling D."/>
            <person name="Barry K."/>
            <person name="Lee J."/>
            <person name="Mihaltcheva S."/>
            <person name="LaButti K."/>
            <person name="Lipzen A."/>
            <person name="Waldron R."/>
            <person name="Moloney N.M."/>
            <person name="Sperisen C."/>
            <person name="Kredics L."/>
            <person name="Vagvoelgyi C."/>
            <person name="Patrignani A."/>
            <person name="Fitzpatrick D."/>
            <person name="Nagy I."/>
            <person name="Doyle S."/>
            <person name="Anderson J.B."/>
            <person name="Grigoriev I.V."/>
            <person name="Gueldener U."/>
            <person name="Muensterkoetter M."/>
            <person name="Nagy L.G."/>
        </authorList>
    </citation>
    <scope>NUCLEOTIDE SEQUENCE [LARGE SCALE GENOMIC DNA]</scope>
    <source>
        <strain evidence="2">28-4</strain>
    </source>
</reference>
<dbReference type="AlphaFoldDB" id="A0A2H3AZ00"/>
<accession>A0A2H3AZ00</accession>
<keyword evidence="2" id="KW-1185">Reference proteome</keyword>
<sequence>MDSSIIIRMHIPSSCSVGTTKTSLNEASRLLSTTKMREMLFLDRAERPPLHSKGRVLASHITRPFIIHSSGFSPSTPSTCSNMSHLPV</sequence>
<name>A0A2H3AZ00_9AGAR</name>
<dbReference type="Proteomes" id="UP000218334">
    <property type="component" value="Unassembled WGS sequence"/>
</dbReference>
<evidence type="ECO:0000313" key="2">
    <source>
        <dbReference type="Proteomes" id="UP000218334"/>
    </source>
</evidence>
<dbReference type="EMBL" id="KZ293463">
    <property type="protein sequence ID" value="PBK62740.1"/>
    <property type="molecule type" value="Genomic_DNA"/>
</dbReference>
<evidence type="ECO:0000313" key="1">
    <source>
        <dbReference type="EMBL" id="PBK62740.1"/>
    </source>
</evidence>